<keyword evidence="5" id="KW-0325">Glycoprotein</keyword>
<organism evidence="8 9">
    <name type="scientific">Petrolisthes manimaculis</name>
    <dbReference type="NCBI Taxonomy" id="1843537"/>
    <lineage>
        <taxon>Eukaryota</taxon>
        <taxon>Metazoa</taxon>
        <taxon>Ecdysozoa</taxon>
        <taxon>Arthropoda</taxon>
        <taxon>Crustacea</taxon>
        <taxon>Multicrustacea</taxon>
        <taxon>Malacostraca</taxon>
        <taxon>Eumalacostraca</taxon>
        <taxon>Eucarida</taxon>
        <taxon>Decapoda</taxon>
        <taxon>Pleocyemata</taxon>
        <taxon>Anomura</taxon>
        <taxon>Galatheoidea</taxon>
        <taxon>Porcellanidae</taxon>
        <taxon>Petrolisthes</taxon>
    </lineage>
</organism>
<comment type="caution">
    <text evidence="8">The sequence shown here is derived from an EMBL/GenBank/DDBJ whole genome shotgun (WGS) entry which is preliminary data.</text>
</comment>
<feature type="compositionally biased region" description="Low complexity" evidence="6">
    <location>
        <begin position="356"/>
        <end position="372"/>
    </location>
</feature>
<dbReference type="InterPro" id="IPR002557">
    <property type="entry name" value="Chitin-bd_dom"/>
</dbReference>
<feature type="compositionally biased region" description="Basic and acidic residues" evidence="6">
    <location>
        <begin position="54"/>
        <end position="85"/>
    </location>
</feature>
<feature type="region of interest" description="Disordered" evidence="6">
    <location>
        <begin position="356"/>
        <end position="385"/>
    </location>
</feature>
<dbReference type="Pfam" id="PF01607">
    <property type="entry name" value="CBM_14"/>
    <property type="match status" value="3"/>
</dbReference>
<evidence type="ECO:0000313" key="8">
    <source>
        <dbReference type="EMBL" id="KAK4290513.1"/>
    </source>
</evidence>
<evidence type="ECO:0000256" key="6">
    <source>
        <dbReference type="SAM" id="MobiDB-lite"/>
    </source>
</evidence>
<dbReference type="SUPFAM" id="SSF57625">
    <property type="entry name" value="Invertebrate chitin-binding proteins"/>
    <property type="match status" value="3"/>
</dbReference>
<feature type="domain" description="Chitin-binding type-2" evidence="7">
    <location>
        <begin position="205"/>
        <end position="266"/>
    </location>
</feature>
<dbReference type="Proteomes" id="UP001292094">
    <property type="component" value="Unassembled WGS sequence"/>
</dbReference>
<feature type="region of interest" description="Disordered" evidence="6">
    <location>
        <begin position="1"/>
        <end position="92"/>
    </location>
</feature>
<dbReference type="PROSITE" id="PS50940">
    <property type="entry name" value="CHIT_BIND_II"/>
    <property type="match status" value="3"/>
</dbReference>
<reference evidence="8" key="1">
    <citation type="submission" date="2023-11" db="EMBL/GenBank/DDBJ databases">
        <title>Genome assemblies of two species of porcelain crab, Petrolisthes cinctipes and Petrolisthes manimaculis (Anomura: Porcellanidae).</title>
        <authorList>
            <person name="Angst P."/>
        </authorList>
    </citation>
    <scope>NUCLEOTIDE SEQUENCE</scope>
    <source>
        <strain evidence="8">PB745_02</strain>
        <tissue evidence="8">Gill</tissue>
    </source>
</reference>
<evidence type="ECO:0000256" key="1">
    <source>
        <dbReference type="ARBA" id="ARBA00022669"/>
    </source>
</evidence>
<dbReference type="PANTHER" id="PTHR23301">
    <property type="entry name" value="CHITIN BINDING PERITROPHIN-A"/>
    <property type="match status" value="1"/>
</dbReference>
<evidence type="ECO:0000259" key="7">
    <source>
        <dbReference type="PROSITE" id="PS50940"/>
    </source>
</evidence>
<feature type="domain" description="Chitin-binding type-2" evidence="7">
    <location>
        <begin position="134"/>
        <end position="194"/>
    </location>
</feature>
<keyword evidence="9" id="KW-1185">Reference proteome</keyword>
<feature type="domain" description="Chitin-binding type-2" evidence="7">
    <location>
        <begin position="276"/>
        <end position="344"/>
    </location>
</feature>
<dbReference type="InterPro" id="IPR051940">
    <property type="entry name" value="Chitin_bind-dev_reg"/>
</dbReference>
<feature type="compositionally biased region" description="Basic and acidic residues" evidence="6">
    <location>
        <begin position="1"/>
        <end position="43"/>
    </location>
</feature>
<accession>A0AAE1NJ27</accession>
<keyword evidence="2" id="KW-0732">Signal</keyword>
<dbReference type="AlphaFoldDB" id="A0AAE1NJ27"/>
<dbReference type="EMBL" id="JAWZYT010005454">
    <property type="protein sequence ID" value="KAK4290513.1"/>
    <property type="molecule type" value="Genomic_DNA"/>
</dbReference>
<keyword evidence="4" id="KW-1015">Disulfide bond</keyword>
<name>A0AAE1NJ27_9EUCA</name>
<dbReference type="SMART" id="SM00494">
    <property type="entry name" value="ChtBD2"/>
    <property type="match status" value="3"/>
</dbReference>
<proteinExistence type="predicted"/>
<sequence>MKEGQNEGRQEGQKEGRQEGQNEGRQEGQKEGQEGQKEGRQEGQNEGQMAGRTEGQKEGRLEGQKEGRQEGRTYRQGREQEEEGGRLCSVGQSSVTPWQNKMRSTLLLLLAGLSAVAALPQGLSAVDNNPTLSTFVCEDDGVFADSEQCDMYWECKGGKSTRHYCVDGLVFDHFKGLAGHVDPCDSPFVVDCTDRPFLQEATHPTLECIRRHGTFEDPDPGVCNKYHVCKDGFLEATHTCTGTLQFNPNTGNCEWPHSANRVGCVTTINNCIKDKSFCCTGEEQIDDRGVSNPHPTFAHLEDCQLFYVCLNKVTPQASSCNAGKVFNDFTHLCDFPENVPECDGWFRDDPRYQDYYYDSDSTDNTGTSNTGSKRNSDPGAQDKII</sequence>
<dbReference type="Gene3D" id="2.170.140.10">
    <property type="entry name" value="Chitin binding domain"/>
    <property type="match status" value="3"/>
</dbReference>
<evidence type="ECO:0000313" key="9">
    <source>
        <dbReference type="Proteomes" id="UP001292094"/>
    </source>
</evidence>
<evidence type="ECO:0000256" key="3">
    <source>
        <dbReference type="ARBA" id="ARBA00022737"/>
    </source>
</evidence>
<evidence type="ECO:0000256" key="5">
    <source>
        <dbReference type="ARBA" id="ARBA00023180"/>
    </source>
</evidence>
<dbReference type="PANTHER" id="PTHR23301:SF0">
    <property type="entry name" value="CHITIN-BINDING TYPE-2 DOMAIN-CONTAINING PROTEIN-RELATED"/>
    <property type="match status" value="1"/>
</dbReference>
<dbReference type="GO" id="GO:0008061">
    <property type="term" value="F:chitin binding"/>
    <property type="evidence" value="ECO:0007669"/>
    <property type="project" value="UniProtKB-KW"/>
</dbReference>
<evidence type="ECO:0000256" key="2">
    <source>
        <dbReference type="ARBA" id="ARBA00022729"/>
    </source>
</evidence>
<keyword evidence="3" id="KW-0677">Repeat</keyword>
<keyword evidence="1" id="KW-0147">Chitin-binding</keyword>
<protein>
    <recommendedName>
        <fullName evidence="7">Chitin-binding type-2 domain-containing protein</fullName>
    </recommendedName>
</protein>
<gene>
    <name evidence="8" type="ORF">Pmani_036587</name>
</gene>
<dbReference type="GO" id="GO:0005576">
    <property type="term" value="C:extracellular region"/>
    <property type="evidence" value="ECO:0007669"/>
    <property type="project" value="InterPro"/>
</dbReference>
<evidence type="ECO:0000256" key="4">
    <source>
        <dbReference type="ARBA" id="ARBA00023157"/>
    </source>
</evidence>
<dbReference type="InterPro" id="IPR036508">
    <property type="entry name" value="Chitin-bd_dom_sf"/>
</dbReference>